<dbReference type="Proteomes" id="UP000321513">
    <property type="component" value="Unassembled WGS sequence"/>
</dbReference>
<dbReference type="AlphaFoldDB" id="A0A512BDV1"/>
<dbReference type="Pfam" id="PF20583">
    <property type="entry name" value="DUF6786"/>
    <property type="match status" value="1"/>
</dbReference>
<evidence type="ECO:0000313" key="3">
    <source>
        <dbReference type="Proteomes" id="UP000321513"/>
    </source>
</evidence>
<protein>
    <submittedName>
        <fullName evidence="2">Uncharacterized protein</fullName>
    </submittedName>
</protein>
<keyword evidence="3" id="KW-1185">Reference proteome</keyword>
<proteinExistence type="predicted"/>
<dbReference type="InterPro" id="IPR046713">
    <property type="entry name" value="DUF6786"/>
</dbReference>
<gene>
    <name evidence="2" type="ORF">SAE01_26350</name>
</gene>
<feature type="region of interest" description="Disordered" evidence="1">
    <location>
        <begin position="1"/>
        <end position="21"/>
    </location>
</feature>
<name>A0A512BDV1_9BACT</name>
<evidence type="ECO:0000256" key="1">
    <source>
        <dbReference type="SAM" id="MobiDB-lite"/>
    </source>
</evidence>
<reference evidence="2 3" key="1">
    <citation type="submission" date="2019-07" db="EMBL/GenBank/DDBJ databases">
        <title>Whole genome shotgun sequence of Segetibacter aerophilus NBRC 106135.</title>
        <authorList>
            <person name="Hosoyama A."/>
            <person name="Uohara A."/>
            <person name="Ohji S."/>
            <person name="Ichikawa N."/>
        </authorList>
    </citation>
    <scope>NUCLEOTIDE SEQUENCE [LARGE SCALE GENOMIC DNA]</scope>
    <source>
        <strain evidence="2 3">NBRC 106135</strain>
    </source>
</reference>
<accession>A0A512BDV1</accession>
<sequence>MIASCNNAAKKQPNEDNNENTYKEGTFGYDLNFLKQHDSVVVLQAADENSKVIVSPKYQAKVFTSTAEGNEGYSFGWVNYKAFSGQVDAHMNAFGGENRLWLGPEGGKFSLYFEPGAEMVFDNWKTPAPIDTEAWKVTNQSSDAISLQKEMKLTNYKGTEMQLLVDRIIKILDKQQIQTNLGVTVDTSIKVVGYQTSNVLINKGPFEWTDSTGMPCMWILDMFKPTPATVIVVPFKDAGTEPFNKVATTNYFGEIPGNRIKHTNEVLYFKADGKSRGKLGITPGKAKPLAGSYDAQSKVLTITMFDVDPGAKYLNQEWNTTKPSFSGDAVNAYNDGPLADGTQMGPFYEIESVSPAAFLKPNESLSHKHAVYHFTGNEQGLDVIAKKLFGVGLEEIKKAF</sequence>
<comment type="caution">
    <text evidence="2">The sequence shown here is derived from an EMBL/GenBank/DDBJ whole genome shotgun (WGS) entry which is preliminary data.</text>
</comment>
<evidence type="ECO:0000313" key="2">
    <source>
        <dbReference type="EMBL" id="GEO10139.1"/>
    </source>
</evidence>
<organism evidence="2 3">
    <name type="scientific">Segetibacter aerophilus</name>
    <dbReference type="NCBI Taxonomy" id="670293"/>
    <lineage>
        <taxon>Bacteria</taxon>
        <taxon>Pseudomonadati</taxon>
        <taxon>Bacteroidota</taxon>
        <taxon>Chitinophagia</taxon>
        <taxon>Chitinophagales</taxon>
        <taxon>Chitinophagaceae</taxon>
        <taxon>Segetibacter</taxon>
    </lineage>
</organism>
<dbReference type="EMBL" id="BJYT01000009">
    <property type="protein sequence ID" value="GEO10139.1"/>
    <property type="molecule type" value="Genomic_DNA"/>
</dbReference>